<protein>
    <submittedName>
        <fullName evidence="1">Uncharacterized protein</fullName>
    </submittedName>
</protein>
<organism evidence="1 2">
    <name type="scientific">Vibrio campbellii (strain ATCC BAA-1116)</name>
    <dbReference type="NCBI Taxonomy" id="2902295"/>
    <lineage>
        <taxon>Bacteria</taxon>
        <taxon>Pseudomonadati</taxon>
        <taxon>Pseudomonadota</taxon>
        <taxon>Gammaproteobacteria</taxon>
        <taxon>Vibrionales</taxon>
        <taxon>Vibrionaceae</taxon>
        <taxon>Vibrio</taxon>
    </lineage>
</organism>
<dbReference type="AlphaFoldDB" id="A7MZM5"/>
<dbReference type="PATRIC" id="fig|338187.36.peg.2296"/>
<dbReference type="KEGG" id="vha:VIBHAR_02369"/>
<gene>
    <name evidence="1" type="ordered locus">VIBHAR_02369</name>
</gene>
<evidence type="ECO:0000313" key="1">
    <source>
        <dbReference type="EMBL" id="ABU71331.1"/>
    </source>
</evidence>
<sequence length="72" mass="8173">MKLGYKLKNQGHFGGPFLYLALVSYHLKVVLCSGSRHIIKASTNDWIVDGYCFCGQHPGQYAPFKIQQELKK</sequence>
<name>A7MZM5_VIBC1</name>
<evidence type="ECO:0000313" key="2">
    <source>
        <dbReference type="Proteomes" id="UP000008152"/>
    </source>
</evidence>
<dbReference type="Proteomes" id="UP000008152">
    <property type="component" value="Chromosome I"/>
</dbReference>
<accession>A7MZM5</accession>
<proteinExistence type="predicted"/>
<dbReference type="EMBL" id="CP000789">
    <property type="protein sequence ID" value="ABU71331.1"/>
    <property type="molecule type" value="Genomic_DNA"/>
</dbReference>
<reference evidence="1 2" key="1">
    <citation type="submission" date="2007-08" db="EMBL/GenBank/DDBJ databases">
        <authorList>
            <consortium name="The Vibrio harveyi Genome Sequencing Project"/>
            <person name="Bassler B."/>
            <person name="Clifton S.W."/>
            <person name="Fulton L."/>
            <person name="Delehaunty K."/>
            <person name="Fronick C."/>
            <person name="Harrison M."/>
            <person name="Markivic C."/>
            <person name="Fulton R."/>
            <person name="Tin-Wollam A.-M."/>
            <person name="Shah N."/>
            <person name="Pepin K."/>
            <person name="Nash W."/>
            <person name="Thiruvilangam P."/>
            <person name="Bhonagiri V."/>
            <person name="Waters C."/>
            <person name="Tu K.C."/>
            <person name="Irgon J."/>
            <person name="Wilson R.K."/>
        </authorList>
    </citation>
    <scope>NUCLEOTIDE SEQUENCE [LARGE SCALE GENOMIC DNA]</scope>
    <source>
        <strain evidence="2">ATCC BAA-1116 / BB120</strain>
    </source>
</reference>